<reference evidence="3 4" key="1">
    <citation type="submission" date="2019-03" db="EMBL/GenBank/DDBJ databases">
        <title>Genomic Encyclopedia of Type Strains, Phase IV (KMG-IV): sequencing the most valuable type-strain genomes for metagenomic binning, comparative biology and taxonomic classification.</title>
        <authorList>
            <person name="Goeker M."/>
        </authorList>
    </citation>
    <scope>NUCLEOTIDE SEQUENCE [LARGE SCALE GENOMIC DNA]</scope>
    <source>
        <strain evidence="3 4">DSM 5604</strain>
    </source>
</reference>
<evidence type="ECO:0000313" key="4">
    <source>
        <dbReference type="Proteomes" id="UP000295729"/>
    </source>
</evidence>
<dbReference type="RefSeq" id="WP_133559329.1">
    <property type="nucleotide sequence ID" value="NZ_SNZA01000001.1"/>
</dbReference>
<dbReference type="PANTHER" id="PTHR13325:SF3">
    <property type="entry name" value="MEMBRANE-BOUND TRANSCRIPTION FACTOR SITE-2 PROTEASE"/>
    <property type="match status" value="1"/>
</dbReference>
<feature type="transmembrane region" description="Helical" evidence="2">
    <location>
        <begin position="272"/>
        <end position="292"/>
    </location>
</feature>
<keyword evidence="4" id="KW-1185">Reference proteome</keyword>
<gene>
    <name evidence="3" type="ORF">C8D85_0005</name>
</gene>
<sequence>MLSENMPLPSLREELKISEINKKRGVRRWQLYDPIRNSFFILGEADVSLLTLWHCGSVKELRKSLSSMGASLDIDGLEELINFLIKNQLVVSVSGYEKNKTNNKGRLLSNVLDRFRSQRFALFQMKKILWCLEPIIKIFSTRCFFISWMVISVFGIYFTALQWDVLIVNIERYASIKTLPLIILSLVFVKFFHECGHAAIANKFGCRVGRLGVATFFMIPMFYTELDDVTRLKDRFQRAWVSSGGILVELIIAGFSTFLWSVSDDGVLRDIFLILATTSLLTSVLINLNPFAKFDGYYLLSDILDIDNLMKKAIAWKDWFFDIIVIGKAHCPNELMALDKVKFVSFGVLVQLYQILILMLVIWSIYLILGFFWGTIVSSLMIYHFLFKAIFNKILFWWNCRDSLTKLRKAFYLLLIIILPILALYPFESTIMAPGIARAEQIDVITAPADGRLEYISRDKHIDQGELVYKMYSPELDYDYRKASLALNIAQERLAHWRYTLPQRELLGVYAEEVNRAEAEVEAIQVKRESLSRTSNSRGRFVDVPHSISEGDWVKEGTELGRVISEDTYEVIGFVHERDINRIKKGARATFYPDDSSFSPFKLSLIDYDQYAIDRLNTIALDQAYGGVIRTTEDESGHAIPREALHRVVLNVDGNVELNQELSGQISLEVSAQSFLQQSAENFVSLLFSELRR</sequence>
<dbReference type="CDD" id="cd05709">
    <property type="entry name" value="S2P-M50"/>
    <property type="match status" value="1"/>
</dbReference>
<feature type="transmembrane region" description="Helical" evidence="2">
    <location>
        <begin position="380"/>
        <end position="398"/>
    </location>
</feature>
<evidence type="ECO:0000256" key="2">
    <source>
        <dbReference type="SAM" id="Phobius"/>
    </source>
</evidence>
<feature type="transmembrane region" description="Helical" evidence="2">
    <location>
        <begin position="173"/>
        <end position="192"/>
    </location>
</feature>
<feature type="transmembrane region" description="Helical" evidence="2">
    <location>
        <begin position="239"/>
        <end position="260"/>
    </location>
</feature>
<dbReference type="GO" id="GO:0004222">
    <property type="term" value="F:metalloendopeptidase activity"/>
    <property type="evidence" value="ECO:0007669"/>
    <property type="project" value="InterPro"/>
</dbReference>
<keyword evidence="2" id="KW-0472">Membrane</keyword>
<keyword evidence="2" id="KW-1133">Transmembrane helix</keyword>
<dbReference type="PANTHER" id="PTHR13325">
    <property type="entry name" value="PROTEASE M50 MEMBRANE-BOUND TRANSCRIPTION FACTOR SITE 2 PROTEASE"/>
    <property type="match status" value="1"/>
</dbReference>
<keyword evidence="1" id="KW-0175">Coiled coil</keyword>
<feature type="coiled-coil region" evidence="1">
    <location>
        <begin position="507"/>
        <end position="534"/>
    </location>
</feature>
<feature type="transmembrane region" description="Helical" evidence="2">
    <location>
        <begin position="410"/>
        <end position="427"/>
    </location>
</feature>
<feature type="transmembrane region" description="Helical" evidence="2">
    <location>
        <begin position="204"/>
        <end position="223"/>
    </location>
</feature>
<organism evidence="3 4">
    <name type="scientific">Marinomonas communis</name>
    <dbReference type="NCBI Taxonomy" id="28254"/>
    <lineage>
        <taxon>Bacteria</taxon>
        <taxon>Pseudomonadati</taxon>
        <taxon>Pseudomonadota</taxon>
        <taxon>Gammaproteobacteria</taxon>
        <taxon>Oceanospirillales</taxon>
        <taxon>Oceanospirillaceae</taxon>
        <taxon>Marinomonas</taxon>
    </lineage>
</organism>
<evidence type="ECO:0000256" key="1">
    <source>
        <dbReference type="SAM" id="Coils"/>
    </source>
</evidence>
<comment type="caution">
    <text evidence="3">The sequence shown here is derived from an EMBL/GenBank/DDBJ whole genome shotgun (WGS) entry which is preliminary data.</text>
</comment>
<evidence type="ECO:0000313" key="3">
    <source>
        <dbReference type="EMBL" id="TDR14671.1"/>
    </source>
</evidence>
<accession>A0A4V3DGK5</accession>
<dbReference type="Proteomes" id="UP000295729">
    <property type="component" value="Unassembled WGS sequence"/>
</dbReference>
<feature type="transmembrane region" description="Helical" evidence="2">
    <location>
        <begin position="352"/>
        <end position="373"/>
    </location>
</feature>
<dbReference type="OrthoDB" id="9759690at2"/>
<protein>
    <submittedName>
        <fullName evidence="3">HlyD family secretion protein</fullName>
    </submittedName>
</protein>
<keyword evidence="2" id="KW-0812">Transmembrane</keyword>
<dbReference type="InterPro" id="IPR001193">
    <property type="entry name" value="MBTPS2"/>
</dbReference>
<dbReference type="GO" id="GO:0031293">
    <property type="term" value="P:membrane protein intracellular domain proteolysis"/>
    <property type="evidence" value="ECO:0007669"/>
    <property type="project" value="TreeGrafter"/>
</dbReference>
<feature type="transmembrane region" description="Helical" evidence="2">
    <location>
        <begin position="143"/>
        <end position="161"/>
    </location>
</feature>
<dbReference type="GO" id="GO:0016020">
    <property type="term" value="C:membrane"/>
    <property type="evidence" value="ECO:0007669"/>
    <property type="project" value="InterPro"/>
</dbReference>
<dbReference type="AlphaFoldDB" id="A0A4V3DGK5"/>
<name>A0A4V3DGK5_9GAMM</name>
<dbReference type="GO" id="GO:0005737">
    <property type="term" value="C:cytoplasm"/>
    <property type="evidence" value="ECO:0007669"/>
    <property type="project" value="TreeGrafter"/>
</dbReference>
<dbReference type="EMBL" id="SNZA01000001">
    <property type="protein sequence ID" value="TDR14671.1"/>
    <property type="molecule type" value="Genomic_DNA"/>
</dbReference>
<proteinExistence type="predicted"/>